<dbReference type="InterPro" id="IPR013498">
    <property type="entry name" value="Topo_IA_Znf"/>
</dbReference>
<dbReference type="OrthoDB" id="9804262at2"/>
<dbReference type="GO" id="GO:0005694">
    <property type="term" value="C:chromosome"/>
    <property type="evidence" value="ECO:0007669"/>
    <property type="project" value="InterPro"/>
</dbReference>
<reference evidence="15 16" key="1">
    <citation type="submission" date="2016-10" db="EMBL/GenBank/DDBJ databases">
        <title>Genome sequence of a sulfur-reducing bacterium Desulfurobacterium indicum K6013.</title>
        <authorList>
            <person name="Cao J."/>
            <person name="Shao Z."/>
            <person name="Alain K."/>
            <person name="Jebbar M."/>
        </authorList>
    </citation>
    <scope>NUCLEOTIDE SEQUENCE [LARGE SCALE GENOMIC DNA]</scope>
    <source>
        <strain evidence="15 16">K6013</strain>
    </source>
</reference>
<dbReference type="InterPro" id="IPR013826">
    <property type="entry name" value="Topo_IA_cen_sub3"/>
</dbReference>
<dbReference type="SUPFAM" id="SSF56712">
    <property type="entry name" value="Prokaryotic type I DNA topoisomerase"/>
    <property type="match status" value="1"/>
</dbReference>
<evidence type="ECO:0000256" key="4">
    <source>
        <dbReference type="ARBA" id="ARBA00022771"/>
    </source>
</evidence>
<evidence type="ECO:0000256" key="5">
    <source>
        <dbReference type="ARBA" id="ARBA00022833"/>
    </source>
</evidence>
<protein>
    <recommendedName>
        <fullName evidence="10">DNA topoisomerase 1</fullName>
        <ecNumber evidence="10">5.6.2.1</ecNumber>
    </recommendedName>
    <alternativeName>
        <fullName evidence="10">DNA topoisomerase I</fullName>
    </alternativeName>
</protein>
<proteinExistence type="inferred from homology"/>
<dbReference type="SMART" id="SM00493">
    <property type="entry name" value="TOPRIM"/>
    <property type="match status" value="1"/>
</dbReference>
<comment type="caution">
    <text evidence="15">The sequence shown here is derived from an EMBL/GenBank/DDBJ whole genome shotgun (WGS) entry which is preliminary data.</text>
</comment>
<accession>A0A1R1ML47</accession>
<feature type="site" description="Interaction with DNA" evidence="10">
    <location>
        <position position="144"/>
    </location>
</feature>
<feature type="site" description="Interaction with DNA" evidence="10">
    <location>
        <position position="36"/>
    </location>
</feature>
<keyword evidence="9 10" id="KW-0413">Isomerase</keyword>
<sequence>MAKAKKKLLIVESPAKAKTIQRYLGKDFIVKASMGHIRDLPEKEFGVDIEKDFKPKYVMIKGKQKVVKEIKEAAKKADEVYLATDPDREGEAISWHIAHILKRIKKDGIYRVRFHEITKRAIQEAIKNADTIDEKKVDAQQARRILDRIVGYTISPLLSRRFKKALSAGRVQSVALRLICDREEEIRAFKPKEYWTIEALFGADEGDFSAKLSAVDGKKLSKFSIPDEATAKKLVEKAKQAASFVVASVETKERKRKPYPPFITSTLQQEASKRFGFPAKLTMQIAQQLYEGIDIGKERVGLITYMRTDSTRVSDEALKEVRGFIETEFGKDYLPQKPRSYEGKTPKSAQDAHEAIRPTSVERTPESIKNYLTPEQFKLYDLIWRRFVASQMKDAVFNTVAMDVEGNGLVFRATGSTVKFPGFMKVYKIDVDERLLPPVNEGEKVELKDIKGVQHFTEPPPRYTEGTLVKALEEDGVGRPSTYATIISNIIQRGYVEKEKQKLKPTELGEFINGLLKKLFPKIVDIKFTANIEEELDKIEEGQKKWKELLKEFYFGEFKDLLDKAKKDLKELKGEPIGRKCPKCGAELLKIYGRYGAFIACSNYPECDYKESGKKEEEKIGRKCPECGAELVIKSGRYGRFIACSNYPKCKYTERITYGKCPECGEGNIVERRSKKGRVFYGCSRYPECKYTTNKPPEPAKKESEK</sequence>
<dbReference type="AlphaFoldDB" id="A0A1R1ML47"/>
<dbReference type="SMART" id="SM00436">
    <property type="entry name" value="TOP1Bc"/>
    <property type="match status" value="1"/>
</dbReference>
<dbReference type="PROSITE" id="PS00396">
    <property type="entry name" value="TOPO_IA_1"/>
    <property type="match status" value="1"/>
</dbReference>
<feature type="site" description="Interaction with DNA" evidence="10">
    <location>
        <position position="152"/>
    </location>
</feature>
<feature type="site" description="Interaction with DNA" evidence="10">
    <location>
        <position position="143"/>
    </location>
</feature>
<feature type="region of interest" description="Interaction with DNA" evidence="10">
    <location>
        <begin position="167"/>
        <end position="172"/>
    </location>
</feature>
<dbReference type="Pfam" id="PF01131">
    <property type="entry name" value="Topoisom_bac"/>
    <property type="match status" value="1"/>
</dbReference>
<keyword evidence="5" id="KW-0862">Zinc</keyword>
<dbReference type="RefSeq" id="WP_076712972.1">
    <property type="nucleotide sequence ID" value="NZ_MOEN01000014.1"/>
</dbReference>
<dbReference type="NCBIfam" id="TIGR01051">
    <property type="entry name" value="topA_bact"/>
    <property type="match status" value="1"/>
</dbReference>
<dbReference type="Gene3D" id="3.30.65.10">
    <property type="entry name" value="Bacterial Topoisomerase I, domain 1"/>
    <property type="match status" value="2"/>
</dbReference>
<dbReference type="PROSITE" id="PS52039">
    <property type="entry name" value="TOPO_IA_2"/>
    <property type="match status" value="1"/>
</dbReference>
<dbReference type="InterPro" id="IPR023406">
    <property type="entry name" value="Topo_IA_AS"/>
</dbReference>
<dbReference type="PANTHER" id="PTHR42785:SF1">
    <property type="entry name" value="DNA TOPOISOMERASE"/>
    <property type="match status" value="1"/>
</dbReference>
<evidence type="ECO:0000259" key="13">
    <source>
        <dbReference type="PROSITE" id="PS50880"/>
    </source>
</evidence>
<dbReference type="Gene3D" id="1.10.290.10">
    <property type="entry name" value="Topoisomerase I, domain 4"/>
    <property type="match status" value="1"/>
</dbReference>
<keyword evidence="11" id="KW-0175">Coiled coil</keyword>
<dbReference type="Gene3D" id="2.70.20.10">
    <property type="entry name" value="Topoisomerase I, domain 3"/>
    <property type="match status" value="1"/>
</dbReference>
<evidence type="ECO:0000256" key="10">
    <source>
        <dbReference type="HAMAP-Rule" id="MF_00952"/>
    </source>
</evidence>
<feature type="domain" description="Topo IA-type catalytic" evidence="14">
    <location>
        <begin position="133"/>
        <end position="562"/>
    </location>
</feature>
<gene>
    <name evidence="10" type="primary">topA</name>
    <name evidence="15" type="ORF">BLW93_04805</name>
</gene>
<dbReference type="PANTHER" id="PTHR42785">
    <property type="entry name" value="DNA TOPOISOMERASE, TYPE IA, CORE"/>
    <property type="match status" value="1"/>
</dbReference>
<feature type="site" description="Interaction with DNA" evidence="10">
    <location>
        <position position="147"/>
    </location>
</feature>
<comment type="function">
    <text evidence="10">Releases the supercoiling and torsional tension of DNA, which is introduced during the DNA replication and transcription, by transiently cleaving and rejoining one strand of the DNA duplex. Introduces a single-strand break via transesterification at a target site in duplex DNA. The scissile phosphodiester is attacked by the catalytic tyrosine of the enzyme, resulting in the formation of a DNA-(5'-phosphotyrosyl)-enzyme intermediate and the expulsion of a 3'-OH DNA strand. The free DNA strand then undergoes passage around the unbroken strand, thus removing DNA supercoils. Finally, in the religation step, the DNA 3'-OH attacks the covalent intermediate to expel the active-site tyrosine and restore the DNA phosphodiester backbone.</text>
</comment>
<evidence type="ECO:0000313" key="16">
    <source>
        <dbReference type="Proteomes" id="UP000187408"/>
    </source>
</evidence>
<comment type="catalytic activity">
    <reaction evidence="1 10">
        <text>ATP-independent breakage of single-stranded DNA, followed by passage and rejoining.</text>
        <dbReference type="EC" id="5.6.2.1"/>
    </reaction>
</comment>
<evidence type="ECO:0000256" key="2">
    <source>
        <dbReference type="ARBA" id="ARBA00009446"/>
    </source>
</evidence>
<evidence type="ECO:0000259" key="14">
    <source>
        <dbReference type="PROSITE" id="PS52039"/>
    </source>
</evidence>
<dbReference type="PROSITE" id="PS50880">
    <property type="entry name" value="TOPRIM"/>
    <property type="match status" value="1"/>
</dbReference>
<dbReference type="InterPro" id="IPR005733">
    <property type="entry name" value="TopoI_bac-type"/>
</dbReference>
<dbReference type="Pfam" id="PF01751">
    <property type="entry name" value="Toprim"/>
    <property type="match status" value="1"/>
</dbReference>
<dbReference type="Pfam" id="PF01396">
    <property type="entry name" value="Zn_ribbon_Top1"/>
    <property type="match status" value="3"/>
</dbReference>
<dbReference type="Gene3D" id="3.40.50.140">
    <property type="match status" value="1"/>
</dbReference>
<evidence type="ECO:0000256" key="1">
    <source>
        <dbReference type="ARBA" id="ARBA00000213"/>
    </source>
</evidence>
<dbReference type="InterPro" id="IPR034149">
    <property type="entry name" value="TOPRIM_TopoI"/>
</dbReference>
<keyword evidence="4" id="KW-0863">Zinc-finger</keyword>
<dbReference type="EC" id="5.6.2.1" evidence="10"/>
<dbReference type="EMBL" id="MOEN01000014">
    <property type="protein sequence ID" value="OMH40532.1"/>
    <property type="molecule type" value="Genomic_DNA"/>
</dbReference>
<dbReference type="InterPro" id="IPR013825">
    <property type="entry name" value="Topo_IA_cen_sub2"/>
</dbReference>
<dbReference type="InterPro" id="IPR000380">
    <property type="entry name" value="Topo_IA"/>
</dbReference>
<feature type="domain" description="Toprim" evidence="13">
    <location>
        <begin position="6"/>
        <end position="117"/>
    </location>
</feature>
<comment type="similarity">
    <text evidence="2 10">Belongs to the type IA topoisomerase family.</text>
</comment>
<dbReference type="InterPro" id="IPR003601">
    <property type="entry name" value="Topo_IA_2"/>
</dbReference>
<dbReference type="InterPro" id="IPR028612">
    <property type="entry name" value="Topoisom_1_IA"/>
</dbReference>
<dbReference type="GO" id="GO:0003677">
    <property type="term" value="F:DNA binding"/>
    <property type="evidence" value="ECO:0007669"/>
    <property type="project" value="UniProtKB-KW"/>
</dbReference>
<feature type="site" description="Interaction with DNA" evidence="10">
    <location>
        <position position="307"/>
    </location>
</feature>
<feature type="region of interest" description="Disordered" evidence="12">
    <location>
        <begin position="335"/>
        <end position="355"/>
    </location>
</feature>
<feature type="active site" description="O-(5'-phospho-DNA)-tyrosine intermediate" evidence="10">
    <location>
        <position position="305"/>
    </location>
</feature>
<dbReference type="InterPro" id="IPR023405">
    <property type="entry name" value="Topo_IA_core_domain"/>
</dbReference>
<dbReference type="InterPro" id="IPR003602">
    <property type="entry name" value="Topo_IA_DNA-bd_dom"/>
</dbReference>
<evidence type="ECO:0000256" key="8">
    <source>
        <dbReference type="ARBA" id="ARBA00023125"/>
    </source>
</evidence>
<dbReference type="GO" id="GO:0003917">
    <property type="term" value="F:DNA topoisomerase type I (single strand cut, ATP-independent) activity"/>
    <property type="evidence" value="ECO:0007669"/>
    <property type="project" value="UniProtKB-UniRule"/>
</dbReference>
<name>A0A1R1ML47_9BACT</name>
<keyword evidence="16" id="KW-1185">Reference proteome</keyword>
<keyword evidence="8 10" id="KW-0238">DNA-binding</keyword>
<dbReference type="Gene3D" id="1.10.460.10">
    <property type="entry name" value="Topoisomerase I, domain 2"/>
    <property type="match status" value="1"/>
</dbReference>
<evidence type="ECO:0000256" key="9">
    <source>
        <dbReference type="ARBA" id="ARBA00023235"/>
    </source>
</evidence>
<dbReference type="GO" id="GO:0008270">
    <property type="term" value="F:zinc ion binding"/>
    <property type="evidence" value="ECO:0007669"/>
    <property type="project" value="UniProtKB-KW"/>
</dbReference>
<dbReference type="HAMAP" id="MF_00952">
    <property type="entry name" value="Topoisom_1_prok"/>
    <property type="match status" value="1"/>
</dbReference>
<dbReference type="InterPro" id="IPR013497">
    <property type="entry name" value="Topo_IA_cen"/>
</dbReference>
<dbReference type="SUPFAM" id="SSF57783">
    <property type="entry name" value="Zinc beta-ribbon"/>
    <property type="match status" value="2"/>
</dbReference>
<evidence type="ECO:0000256" key="12">
    <source>
        <dbReference type="SAM" id="MobiDB-lite"/>
    </source>
</evidence>
<organism evidence="15 16">
    <name type="scientific">Desulfurobacterium indicum</name>
    <dbReference type="NCBI Taxonomy" id="1914305"/>
    <lineage>
        <taxon>Bacteria</taxon>
        <taxon>Pseudomonadati</taxon>
        <taxon>Aquificota</taxon>
        <taxon>Aquificia</taxon>
        <taxon>Desulfurobacteriales</taxon>
        <taxon>Desulfurobacteriaceae</taxon>
        <taxon>Desulfurobacterium</taxon>
    </lineage>
</organism>
<feature type="compositionally biased region" description="Basic and acidic residues" evidence="12">
    <location>
        <begin position="339"/>
        <end position="355"/>
    </location>
</feature>
<dbReference type="CDD" id="cd00186">
    <property type="entry name" value="TOP1Ac"/>
    <property type="match status" value="1"/>
</dbReference>
<evidence type="ECO:0000256" key="11">
    <source>
        <dbReference type="SAM" id="Coils"/>
    </source>
</evidence>
<dbReference type="InterPro" id="IPR013824">
    <property type="entry name" value="Topo_IA_cen_sub1"/>
</dbReference>
<comment type="caution">
    <text evidence="10">Lacks conserved residue(s) required for the propagation of feature annotation.</text>
</comment>
<dbReference type="InterPro" id="IPR006171">
    <property type="entry name" value="TOPRIM_dom"/>
</dbReference>
<keyword evidence="3" id="KW-0479">Metal-binding</keyword>
<dbReference type="Proteomes" id="UP000187408">
    <property type="component" value="Unassembled WGS sequence"/>
</dbReference>
<evidence type="ECO:0000256" key="6">
    <source>
        <dbReference type="ARBA" id="ARBA00022842"/>
    </source>
</evidence>
<keyword evidence="6" id="KW-0460">Magnesium</keyword>
<feature type="coiled-coil region" evidence="11">
    <location>
        <begin position="532"/>
        <end position="575"/>
    </location>
</feature>
<dbReference type="SMART" id="SM00437">
    <property type="entry name" value="TOP1Ac"/>
    <property type="match status" value="1"/>
</dbReference>
<evidence type="ECO:0000256" key="7">
    <source>
        <dbReference type="ARBA" id="ARBA00023029"/>
    </source>
</evidence>
<dbReference type="PRINTS" id="PR00417">
    <property type="entry name" value="PRTPISMRASEI"/>
</dbReference>
<dbReference type="STRING" id="1914305.BLW93_04805"/>
<dbReference type="GO" id="GO:0006265">
    <property type="term" value="P:DNA topological change"/>
    <property type="evidence" value="ECO:0007669"/>
    <property type="project" value="UniProtKB-UniRule"/>
</dbReference>
<evidence type="ECO:0000313" key="15">
    <source>
        <dbReference type="EMBL" id="OMH40532.1"/>
    </source>
</evidence>
<dbReference type="CDD" id="cd03363">
    <property type="entry name" value="TOPRIM_TopoIA_TopoI"/>
    <property type="match status" value="1"/>
</dbReference>
<comment type="subunit">
    <text evidence="10">Monomer.</text>
</comment>
<feature type="site" description="Interaction with DNA" evidence="10">
    <location>
        <position position="493"/>
    </location>
</feature>
<evidence type="ECO:0000256" key="3">
    <source>
        <dbReference type="ARBA" id="ARBA00022723"/>
    </source>
</evidence>
<keyword evidence="7 10" id="KW-0799">Topoisomerase</keyword>